<name>A0A3R7P9X6_9TRYP</name>
<dbReference type="Proteomes" id="UP000284403">
    <property type="component" value="Unassembled WGS sequence"/>
</dbReference>
<dbReference type="GeneID" id="40319279"/>
<comment type="caution">
    <text evidence="1">The sequence shown here is derived from an EMBL/GenBank/DDBJ whole genome shotgun (WGS) entry which is preliminary data.</text>
</comment>
<dbReference type="RefSeq" id="XP_029227418.1">
    <property type="nucleotide sequence ID" value="XM_029372561.1"/>
</dbReference>
<dbReference type="AlphaFoldDB" id="A0A3R7P9X6"/>
<organism evidence="1 2">
    <name type="scientific">Trypanosoma conorhini</name>
    <dbReference type="NCBI Taxonomy" id="83891"/>
    <lineage>
        <taxon>Eukaryota</taxon>
        <taxon>Discoba</taxon>
        <taxon>Euglenozoa</taxon>
        <taxon>Kinetoplastea</taxon>
        <taxon>Metakinetoplastina</taxon>
        <taxon>Trypanosomatida</taxon>
        <taxon>Trypanosomatidae</taxon>
        <taxon>Trypanosoma</taxon>
    </lineage>
</organism>
<protein>
    <submittedName>
        <fullName evidence="1">Uncharacterized protein</fullName>
    </submittedName>
</protein>
<gene>
    <name evidence="1" type="ORF">Tco025E_05668</name>
</gene>
<accession>A0A3R7P9X6</accession>
<evidence type="ECO:0000313" key="2">
    <source>
        <dbReference type="Proteomes" id="UP000284403"/>
    </source>
</evidence>
<sequence length="122" mass="13309">MFDPQTAGAFEALRALRRTESGNVLWARRGGNAPSGSGLGEVFEHARAGAFLERTGTLSDQSGRERTQPSQEPRGFFLAAVGALAPFSCFTFHISPQQGEPLVPSAFCKAVYYYSYNLRPFT</sequence>
<keyword evidence="2" id="KW-1185">Reference proteome</keyword>
<dbReference type="EMBL" id="MKKU01000334">
    <property type="protein sequence ID" value="RNF15222.1"/>
    <property type="molecule type" value="Genomic_DNA"/>
</dbReference>
<reference evidence="1 2" key="1">
    <citation type="journal article" date="2018" name="BMC Genomics">
        <title>Genomic comparison of Trypanosoma conorhini and Trypanosoma rangeli to Trypanosoma cruzi strains of high and low virulence.</title>
        <authorList>
            <person name="Bradwell K.R."/>
            <person name="Koparde V.N."/>
            <person name="Matveyev A.V."/>
            <person name="Serrano M.G."/>
            <person name="Alves J.M."/>
            <person name="Parikh H."/>
            <person name="Huang B."/>
            <person name="Lee V."/>
            <person name="Espinosa-Alvarez O."/>
            <person name="Ortiz P.A."/>
            <person name="Costa-Martins A.G."/>
            <person name="Teixeira M.M."/>
            <person name="Buck G.A."/>
        </authorList>
    </citation>
    <scope>NUCLEOTIDE SEQUENCE [LARGE SCALE GENOMIC DNA]</scope>
    <source>
        <strain evidence="1 2">025E</strain>
    </source>
</reference>
<evidence type="ECO:0000313" key="1">
    <source>
        <dbReference type="EMBL" id="RNF15222.1"/>
    </source>
</evidence>
<proteinExistence type="predicted"/>